<feature type="domain" description="CMP/dCMP-type deaminase" evidence="16">
    <location>
        <begin position="1"/>
        <end position="127"/>
    </location>
</feature>
<dbReference type="OrthoDB" id="9795347at2"/>
<evidence type="ECO:0000256" key="11">
    <source>
        <dbReference type="ARBA" id="ARBA00049558"/>
    </source>
</evidence>
<comment type="catalytic activity">
    <reaction evidence="11 15">
        <text>cytidine + H2O + H(+) = uridine + NH4(+)</text>
        <dbReference type="Rhea" id="RHEA:16069"/>
        <dbReference type="ChEBI" id="CHEBI:15377"/>
        <dbReference type="ChEBI" id="CHEBI:15378"/>
        <dbReference type="ChEBI" id="CHEBI:16704"/>
        <dbReference type="ChEBI" id="CHEBI:17562"/>
        <dbReference type="ChEBI" id="CHEBI:28938"/>
        <dbReference type="EC" id="3.5.4.5"/>
    </reaction>
</comment>
<keyword evidence="8 14" id="KW-0862">Zinc</keyword>
<dbReference type="CDD" id="cd01283">
    <property type="entry name" value="cytidine_deaminase"/>
    <property type="match status" value="1"/>
</dbReference>
<name>A0A317KZS1_9BACI</name>
<evidence type="ECO:0000256" key="4">
    <source>
        <dbReference type="ARBA" id="ARBA00012783"/>
    </source>
</evidence>
<evidence type="ECO:0000256" key="8">
    <source>
        <dbReference type="ARBA" id="ARBA00022833"/>
    </source>
</evidence>
<feature type="binding site" evidence="14">
    <location>
        <position position="52"/>
    </location>
    <ligand>
        <name>Zn(2+)</name>
        <dbReference type="ChEBI" id="CHEBI:29105"/>
        <note>catalytic</note>
    </ligand>
</feature>
<evidence type="ECO:0000313" key="17">
    <source>
        <dbReference type="EMBL" id="PWU69041.1"/>
    </source>
</evidence>
<evidence type="ECO:0000256" key="14">
    <source>
        <dbReference type="PIRSR" id="PIRSR606262-3"/>
    </source>
</evidence>
<evidence type="ECO:0000256" key="5">
    <source>
        <dbReference type="ARBA" id="ARBA00018266"/>
    </source>
</evidence>
<feature type="active site" description="Proton donor" evidence="12">
    <location>
        <position position="54"/>
    </location>
</feature>
<proteinExistence type="inferred from homology"/>
<dbReference type="EC" id="3.5.4.5" evidence="4 15"/>
<evidence type="ECO:0000256" key="10">
    <source>
        <dbReference type="ARBA" id="ARBA00049252"/>
    </source>
</evidence>
<keyword evidence="7 15" id="KW-0378">Hydrolase</keyword>
<dbReference type="InterPro" id="IPR050202">
    <property type="entry name" value="Cyt/Deoxycyt_deaminase"/>
</dbReference>
<feature type="binding site" evidence="14">
    <location>
        <position position="85"/>
    </location>
    <ligand>
        <name>Zn(2+)</name>
        <dbReference type="ChEBI" id="CHEBI:29105"/>
        <note>catalytic</note>
    </ligand>
</feature>
<evidence type="ECO:0000313" key="18">
    <source>
        <dbReference type="Proteomes" id="UP000245624"/>
    </source>
</evidence>
<comment type="caution">
    <text evidence="17">The sequence shown here is derived from an EMBL/GenBank/DDBJ whole genome shotgun (WGS) entry which is preliminary data.</text>
</comment>
<dbReference type="SUPFAM" id="SSF53927">
    <property type="entry name" value="Cytidine deaminase-like"/>
    <property type="match status" value="1"/>
</dbReference>
<comment type="catalytic activity">
    <reaction evidence="10 15">
        <text>2'-deoxycytidine + H2O + H(+) = 2'-deoxyuridine + NH4(+)</text>
        <dbReference type="Rhea" id="RHEA:13433"/>
        <dbReference type="ChEBI" id="CHEBI:15377"/>
        <dbReference type="ChEBI" id="CHEBI:15378"/>
        <dbReference type="ChEBI" id="CHEBI:15698"/>
        <dbReference type="ChEBI" id="CHEBI:16450"/>
        <dbReference type="ChEBI" id="CHEBI:28938"/>
        <dbReference type="EC" id="3.5.4.5"/>
    </reaction>
</comment>
<evidence type="ECO:0000256" key="9">
    <source>
        <dbReference type="ARBA" id="ARBA00032005"/>
    </source>
</evidence>
<organism evidence="17 18">
    <name type="scientific">Gracilibacillus dipsosauri</name>
    <dbReference type="NCBI Taxonomy" id="178340"/>
    <lineage>
        <taxon>Bacteria</taxon>
        <taxon>Bacillati</taxon>
        <taxon>Bacillota</taxon>
        <taxon>Bacilli</taxon>
        <taxon>Bacillales</taxon>
        <taxon>Bacillaceae</taxon>
        <taxon>Gracilibacillus</taxon>
    </lineage>
</organism>
<dbReference type="AlphaFoldDB" id="A0A317KZS1"/>
<dbReference type="GO" id="GO:0004126">
    <property type="term" value="F:cytidine deaminase activity"/>
    <property type="evidence" value="ECO:0007669"/>
    <property type="project" value="UniProtKB-UniRule"/>
</dbReference>
<dbReference type="InterPro" id="IPR016192">
    <property type="entry name" value="APOBEC/CMP_deaminase_Zn-bd"/>
</dbReference>
<dbReference type="InterPro" id="IPR016193">
    <property type="entry name" value="Cytidine_deaminase-like"/>
</dbReference>
<dbReference type="Proteomes" id="UP000245624">
    <property type="component" value="Unassembled WGS sequence"/>
</dbReference>
<dbReference type="GO" id="GO:0072527">
    <property type="term" value="P:pyrimidine-containing compound metabolic process"/>
    <property type="evidence" value="ECO:0007669"/>
    <property type="project" value="UniProtKB-ARBA"/>
</dbReference>
<sequence length="133" mass="14559">MEEKLIEEAKKAREKAYVPYSKFSVGAALLDAQGNIYHGCNIENAAYSMCNCGERTALFHAYATGSTEYKMMAVVADTDRPVSPCGACRQVMAELCHPEMKVILTNLDGDILETTVRDLLPGAFIADDMSNVK</sequence>
<accession>A0A317KZS1</accession>
<dbReference type="Pfam" id="PF00383">
    <property type="entry name" value="dCMP_cyt_deam_1"/>
    <property type="match status" value="1"/>
</dbReference>
<dbReference type="RefSeq" id="WP_109984546.1">
    <property type="nucleotide sequence ID" value="NZ_JAJUIE010000069.1"/>
</dbReference>
<evidence type="ECO:0000256" key="1">
    <source>
        <dbReference type="ARBA" id="ARBA00001947"/>
    </source>
</evidence>
<evidence type="ECO:0000256" key="15">
    <source>
        <dbReference type="RuleBase" id="RU364006"/>
    </source>
</evidence>
<evidence type="ECO:0000256" key="13">
    <source>
        <dbReference type="PIRSR" id="PIRSR606262-2"/>
    </source>
</evidence>
<dbReference type="InterPro" id="IPR006262">
    <property type="entry name" value="Cyt_deam_tetra"/>
</dbReference>
<dbReference type="GO" id="GO:0008270">
    <property type="term" value="F:zinc ion binding"/>
    <property type="evidence" value="ECO:0007669"/>
    <property type="project" value="UniProtKB-UniRule"/>
</dbReference>
<evidence type="ECO:0000256" key="3">
    <source>
        <dbReference type="ARBA" id="ARBA00006576"/>
    </source>
</evidence>
<evidence type="ECO:0000259" key="16">
    <source>
        <dbReference type="PROSITE" id="PS51747"/>
    </source>
</evidence>
<evidence type="ECO:0000256" key="6">
    <source>
        <dbReference type="ARBA" id="ARBA00022723"/>
    </source>
</evidence>
<dbReference type="PANTHER" id="PTHR11644">
    <property type="entry name" value="CYTIDINE DEAMINASE"/>
    <property type="match status" value="1"/>
</dbReference>
<evidence type="ECO:0000256" key="12">
    <source>
        <dbReference type="PIRSR" id="PIRSR606262-1"/>
    </source>
</evidence>
<reference evidence="17 18" key="1">
    <citation type="submission" date="2018-05" db="EMBL/GenBank/DDBJ databases">
        <title>Genomic analysis of Gracilibacillus dipsosauri DD1 reveals novel features of a salt-tolerant amylase.</title>
        <authorList>
            <person name="Deutch C.E."/>
            <person name="Yang S."/>
        </authorList>
    </citation>
    <scope>NUCLEOTIDE SEQUENCE [LARGE SCALE GENOMIC DNA]</scope>
    <source>
        <strain evidence="17 18">DD1</strain>
    </source>
</reference>
<gene>
    <name evidence="17" type="ORF">DLJ74_11565</name>
</gene>
<comment type="function">
    <text evidence="2 15">This enzyme scavenges exogenous and endogenous cytidine and 2'-deoxycytidine for UMP synthesis.</text>
</comment>
<dbReference type="GO" id="GO:0042802">
    <property type="term" value="F:identical protein binding"/>
    <property type="evidence" value="ECO:0007669"/>
    <property type="project" value="UniProtKB-ARBA"/>
</dbReference>
<keyword evidence="18" id="KW-1185">Reference proteome</keyword>
<dbReference type="GO" id="GO:0005829">
    <property type="term" value="C:cytosol"/>
    <property type="evidence" value="ECO:0007669"/>
    <property type="project" value="TreeGrafter"/>
</dbReference>
<evidence type="ECO:0000256" key="7">
    <source>
        <dbReference type="ARBA" id="ARBA00022801"/>
    </source>
</evidence>
<comment type="similarity">
    <text evidence="3 15">Belongs to the cytidine and deoxycytidylate deaminase family.</text>
</comment>
<dbReference type="InterPro" id="IPR002125">
    <property type="entry name" value="CMP_dCMP_dom"/>
</dbReference>
<dbReference type="GO" id="GO:0055086">
    <property type="term" value="P:nucleobase-containing small molecule metabolic process"/>
    <property type="evidence" value="ECO:0007669"/>
    <property type="project" value="UniProtKB-ARBA"/>
</dbReference>
<dbReference type="NCBIfam" id="TIGR01354">
    <property type="entry name" value="cyt_deam_tetra"/>
    <property type="match status" value="1"/>
</dbReference>
<dbReference type="PROSITE" id="PS51747">
    <property type="entry name" value="CYT_DCMP_DEAMINASES_2"/>
    <property type="match status" value="1"/>
</dbReference>
<dbReference type="PROSITE" id="PS00903">
    <property type="entry name" value="CYT_DCMP_DEAMINASES_1"/>
    <property type="match status" value="1"/>
</dbReference>
<protein>
    <recommendedName>
        <fullName evidence="5 15">Cytidine deaminase</fullName>
        <ecNumber evidence="4 15">3.5.4.5</ecNumber>
    </recommendedName>
    <alternativeName>
        <fullName evidence="9 15">Cytidine aminohydrolase</fullName>
    </alternativeName>
</protein>
<dbReference type="FunFam" id="3.40.140.10:FF:000008">
    <property type="entry name" value="Cytidine deaminase"/>
    <property type="match status" value="1"/>
</dbReference>
<feature type="binding site" evidence="13">
    <location>
        <begin position="41"/>
        <end position="47"/>
    </location>
    <ligand>
        <name>substrate</name>
    </ligand>
</feature>
<dbReference type="Gene3D" id="3.40.140.10">
    <property type="entry name" value="Cytidine Deaminase, domain 2"/>
    <property type="match status" value="1"/>
</dbReference>
<comment type="cofactor">
    <cofactor evidence="1 14 15">
        <name>Zn(2+)</name>
        <dbReference type="ChEBI" id="CHEBI:29105"/>
    </cofactor>
</comment>
<dbReference type="NCBIfam" id="NF004064">
    <property type="entry name" value="PRK05578.1"/>
    <property type="match status" value="1"/>
</dbReference>
<evidence type="ECO:0000256" key="2">
    <source>
        <dbReference type="ARBA" id="ARBA00003949"/>
    </source>
</evidence>
<dbReference type="PANTHER" id="PTHR11644:SF2">
    <property type="entry name" value="CYTIDINE DEAMINASE"/>
    <property type="match status" value="1"/>
</dbReference>
<keyword evidence="6 14" id="KW-0479">Metal-binding</keyword>
<feature type="binding site" evidence="14">
    <location>
        <position position="88"/>
    </location>
    <ligand>
        <name>Zn(2+)</name>
        <dbReference type="ChEBI" id="CHEBI:29105"/>
        <note>catalytic</note>
    </ligand>
</feature>
<dbReference type="EMBL" id="QGTD01000008">
    <property type="protein sequence ID" value="PWU69041.1"/>
    <property type="molecule type" value="Genomic_DNA"/>
</dbReference>